<keyword evidence="3" id="KW-0378">Hydrolase</keyword>
<evidence type="ECO:0000256" key="2">
    <source>
        <dbReference type="ARBA" id="ARBA00012756"/>
    </source>
</evidence>
<gene>
    <name evidence="7" type="ORF">FSARC_13324</name>
</gene>
<dbReference type="EMBL" id="JABEXW010000986">
    <property type="protein sequence ID" value="KAF4950005.1"/>
    <property type="molecule type" value="Genomic_DNA"/>
</dbReference>
<organism evidence="7 8">
    <name type="scientific">Fusarium sarcochroum</name>
    <dbReference type="NCBI Taxonomy" id="1208366"/>
    <lineage>
        <taxon>Eukaryota</taxon>
        <taxon>Fungi</taxon>
        <taxon>Dikarya</taxon>
        <taxon>Ascomycota</taxon>
        <taxon>Pezizomycotina</taxon>
        <taxon>Sordariomycetes</taxon>
        <taxon>Hypocreomycetidae</taxon>
        <taxon>Hypocreales</taxon>
        <taxon>Nectriaceae</taxon>
        <taxon>Fusarium</taxon>
        <taxon>Fusarium lateritium species complex</taxon>
    </lineage>
</organism>
<dbReference type="Pfam" id="PF02836">
    <property type="entry name" value="Glyco_hydro_2_C"/>
    <property type="match status" value="1"/>
</dbReference>
<keyword evidence="4" id="KW-0326">Glycosidase</keyword>
<dbReference type="InterPro" id="IPR006103">
    <property type="entry name" value="Glyco_hydro_2_cat"/>
</dbReference>
<evidence type="ECO:0000259" key="5">
    <source>
        <dbReference type="Pfam" id="PF02836"/>
    </source>
</evidence>
<sequence length="204" mass="22709">MGSGPGSLKDYIDTFRSDKLLQGGFIWQWASHGLLTRNEHGAEYYGYGGDFGDKLNDPDFILDGSCWSDHKPGPWLAEYKKVIEPVTIEKFARETGKVTLRRLYFFSDLSHLSCSWNATAEDKEATEPVNVPFPHIAPGSVSIFHIPLEDLAILEDNSSRDAWLNLSFKPIKMNEWTPAGGGFSWTSADGLIVNQGPQLSITRA</sequence>
<comment type="caution">
    <text evidence="7">The sequence shown here is derived from an EMBL/GenBank/DDBJ whole genome shotgun (WGS) entry which is preliminary data.</text>
</comment>
<dbReference type="OrthoDB" id="408320at2759"/>
<evidence type="ECO:0000256" key="4">
    <source>
        <dbReference type="ARBA" id="ARBA00023295"/>
    </source>
</evidence>
<evidence type="ECO:0000256" key="1">
    <source>
        <dbReference type="ARBA" id="ARBA00001412"/>
    </source>
</evidence>
<keyword evidence="8" id="KW-1185">Reference proteome</keyword>
<name>A0A8H4T2A7_9HYPO</name>
<dbReference type="SUPFAM" id="SSF49303">
    <property type="entry name" value="beta-Galactosidase/glucuronidase domain"/>
    <property type="match status" value="1"/>
</dbReference>
<dbReference type="InterPro" id="IPR050347">
    <property type="entry name" value="Bact_Beta-galactosidase"/>
</dbReference>
<dbReference type="SUPFAM" id="SSF51445">
    <property type="entry name" value="(Trans)glycosidases"/>
    <property type="match status" value="1"/>
</dbReference>
<dbReference type="GO" id="GO:0004565">
    <property type="term" value="F:beta-galactosidase activity"/>
    <property type="evidence" value="ECO:0007669"/>
    <property type="project" value="UniProtKB-EC"/>
</dbReference>
<evidence type="ECO:0000256" key="3">
    <source>
        <dbReference type="ARBA" id="ARBA00022801"/>
    </source>
</evidence>
<evidence type="ECO:0000313" key="8">
    <source>
        <dbReference type="Proteomes" id="UP000622797"/>
    </source>
</evidence>
<dbReference type="InterPro" id="IPR017853">
    <property type="entry name" value="GH"/>
</dbReference>
<feature type="domain" description="Glycoside hydrolase family 2 catalytic" evidence="5">
    <location>
        <begin position="1"/>
        <end position="87"/>
    </location>
</feature>
<reference evidence="7" key="1">
    <citation type="journal article" date="2020" name="BMC Genomics">
        <title>Correction to: Identification and distribution of gene clusters required for synthesis of sphingolipid metabolism inhibitors in diverse species of the filamentous fungus Fusarium.</title>
        <authorList>
            <person name="Kim H.S."/>
            <person name="Lohmar J.M."/>
            <person name="Busman M."/>
            <person name="Brown D.W."/>
            <person name="Naumann T.A."/>
            <person name="Divon H.H."/>
            <person name="Lysoe E."/>
            <person name="Uhlig S."/>
            <person name="Proctor R.H."/>
        </authorList>
    </citation>
    <scope>NUCLEOTIDE SEQUENCE</scope>
    <source>
        <strain evidence="7">NRRL 20472</strain>
    </source>
</reference>
<dbReference type="EC" id="3.2.1.23" evidence="2"/>
<dbReference type="Gene3D" id="3.20.20.80">
    <property type="entry name" value="Glycosidases"/>
    <property type="match status" value="1"/>
</dbReference>
<dbReference type="Gene3D" id="2.60.40.10">
    <property type="entry name" value="Immunoglobulins"/>
    <property type="match status" value="1"/>
</dbReference>
<dbReference type="PANTHER" id="PTHR46323">
    <property type="entry name" value="BETA-GALACTOSIDASE"/>
    <property type="match status" value="1"/>
</dbReference>
<dbReference type="AlphaFoldDB" id="A0A8H4T2A7"/>
<reference evidence="7" key="2">
    <citation type="submission" date="2020-05" db="EMBL/GenBank/DDBJ databases">
        <authorList>
            <person name="Kim H.-S."/>
            <person name="Proctor R.H."/>
            <person name="Brown D.W."/>
        </authorList>
    </citation>
    <scope>NUCLEOTIDE SEQUENCE</scope>
    <source>
        <strain evidence="7">NRRL 20472</strain>
    </source>
</reference>
<dbReference type="Pfam" id="PF16353">
    <property type="entry name" value="LacZ_4"/>
    <property type="match status" value="1"/>
</dbReference>
<dbReference type="GO" id="GO:0009341">
    <property type="term" value="C:beta-galactosidase complex"/>
    <property type="evidence" value="ECO:0007669"/>
    <property type="project" value="TreeGrafter"/>
</dbReference>
<dbReference type="InterPro" id="IPR036156">
    <property type="entry name" value="Beta-gal/glucu_dom_sf"/>
</dbReference>
<dbReference type="PANTHER" id="PTHR46323:SF2">
    <property type="entry name" value="BETA-GALACTOSIDASE"/>
    <property type="match status" value="1"/>
</dbReference>
<dbReference type="InterPro" id="IPR013783">
    <property type="entry name" value="Ig-like_fold"/>
</dbReference>
<dbReference type="Proteomes" id="UP000622797">
    <property type="component" value="Unassembled WGS sequence"/>
</dbReference>
<proteinExistence type="predicted"/>
<dbReference type="InterPro" id="IPR032312">
    <property type="entry name" value="LacZ_4"/>
</dbReference>
<comment type="catalytic activity">
    <reaction evidence="1">
        <text>Hydrolysis of terminal non-reducing beta-D-galactose residues in beta-D-galactosides.</text>
        <dbReference type="EC" id="3.2.1.23"/>
    </reaction>
</comment>
<evidence type="ECO:0000259" key="6">
    <source>
        <dbReference type="Pfam" id="PF16353"/>
    </source>
</evidence>
<accession>A0A8H4T2A7</accession>
<dbReference type="GO" id="GO:0005990">
    <property type="term" value="P:lactose catabolic process"/>
    <property type="evidence" value="ECO:0007669"/>
    <property type="project" value="TreeGrafter"/>
</dbReference>
<protein>
    <recommendedName>
        <fullName evidence="2">beta-galactosidase</fullName>
        <ecNumber evidence="2">3.2.1.23</ecNumber>
    </recommendedName>
</protein>
<feature type="domain" description="Beta-galactosidase" evidence="6">
    <location>
        <begin position="103"/>
        <end position="183"/>
    </location>
</feature>
<evidence type="ECO:0000313" key="7">
    <source>
        <dbReference type="EMBL" id="KAF4950005.1"/>
    </source>
</evidence>